<gene>
    <name evidence="1" type="ORF">LCGC14_0861090</name>
</gene>
<comment type="caution">
    <text evidence="1">The sequence shown here is derived from an EMBL/GenBank/DDBJ whole genome shotgun (WGS) entry which is preliminary data.</text>
</comment>
<dbReference type="EMBL" id="LAZR01002614">
    <property type="protein sequence ID" value="KKN27759.1"/>
    <property type="molecule type" value="Genomic_DNA"/>
</dbReference>
<dbReference type="AlphaFoldDB" id="A0A0F9PCE1"/>
<reference evidence="1" key="1">
    <citation type="journal article" date="2015" name="Nature">
        <title>Complex archaea that bridge the gap between prokaryotes and eukaryotes.</title>
        <authorList>
            <person name="Spang A."/>
            <person name="Saw J.H."/>
            <person name="Jorgensen S.L."/>
            <person name="Zaremba-Niedzwiedzka K."/>
            <person name="Martijn J."/>
            <person name="Lind A.E."/>
            <person name="van Eijk R."/>
            <person name="Schleper C."/>
            <person name="Guy L."/>
            <person name="Ettema T.J."/>
        </authorList>
    </citation>
    <scope>NUCLEOTIDE SEQUENCE</scope>
</reference>
<accession>A0A0F9PCE1</accession>
<proteinExistence type="predicted"/>
<protein>
    <recommendedName>
        <fullName evidence="2">ParB/Sulfiredoxin domain-containing protein</fullName>
    </recommendedName>
</protein>
<sequence>MEKSKIEEFEITKDNIDDFVSPEWQRFTRAKKIKAFEGAIEQGTFFGSLFTVNRLGNKFRIINGNHRIKSIKSKLKEKPIKVILEIFEGLSEDEEKEIFNKISIETPQTLDDYLYIYRNEIPFWKMVKEKFPVNISSYRFENSIRLKTIIDIYASSINDEVTFDIRAVDREKALSLSKKIDYRFYNLIYGFFEVYKETIGAPKGNSFFKPVILIPMANIYLKHESNVLLKSHERFTRENWKNLFRKIITDPALIQYSLLNTSREIMKEVREKILYVSLYRENRKVGLI</sequence>
<organism evidence="1">
    <name type="scientific">marine sediment metagenome</name>
    <dbReference type="NCBI Taxonomy" id="412755"/>
    <lineage>
        <taxon>unclassified sequences</taxon>
        <taxon>metagenomes</taxon>
        <taxon>ecological metagenomes</taxon>
    </lineage>
</organism>
<evidence type="ECO:0000313" key="1">
    <source>
        <dbReference type="EMBL" id="KKN27759.1"/>
    </source>
</evidence>
<evidence type="ECO:0008006" key="2">
    <source>
        <dbReference type="Google" id="ProtNLM"/>
    </source>
</evidence>
<name>A0A0F9PCE1_9ZZZZ</name>